<reference evidence="7" key="2">
    <citation type="submission" date="2025-08" db="UniProtKB">
        <authorList>
            <consortium name="Ensembl"/>
        </authorList>
    </citation>
    <scope>IDENTIFICATION</scope>
</reference>
<evidence type="ECO:0000256" key="2">
    <source>
        <dbReference type="ARBA" id="ARBA00022687"/>
    </source>
</evidence>
<evidence type="ECO:0000256" key="3">
    <source>
        <dbReference type="ARBA" id="ARBA00023054"/>
    </source>
</evidence>
<name>A0A8C5NB64_GOUWI</name>
<sequence>MGTQGSGRKRAPVKDRFSAEDEALSSIAREVGLFLTTDILISTELFFLPSQLSCVTSLGGTSSRRGSTDTGSAYDPDTSLSELRDIYELKDQIQDVEGRYMQGLKELKESLTEVEEKYKKAMVSNAQLDNDKANLIYQVDTLKDVIEEMEEQMSEMRRELDEKSKELERQKHTCTVLQHKQEELKEGIRQRDELIEIHGLVIIPDGTPNGEINHKPLSPGIALVSQEAAQVLESAGEGPLDVRLRKLAEEKDELLAQIRKLKNQLDEERQKHSQVDGTYDDGERMENGTDLHLIEMQRDANRQISEYKFKLSKAEQEMGTMEQNINRLEGQVLRYKASADNSEKIEDELKAEKRKLQRELRTALDKIEEMEMTNNHLVKRLEKMKANRNALLSQQ</sequence>
<evidence type="ECO:0000313" key="7">
    <source>
        <dbReference type="Ensembl" id="ENSGWIP00000042397.1"/>
    </source>
</evidence>
<dbReference type="AlphaFoldDB" id="A0A8C5NB64"/>
<keyword evidence="3 5" id="KW-0175">Coiled coil</keyword>
<keyword evidence="2" id="KW-0879">Wnt signaling pathway</keyword>
<dbReference type="PANTHER" id="PTHR19212">
    <property type="entry name" value="LEUCINE RICH REPEAT IN FLII INTERACTING PROTEIN"/>
    <property type="match status" value="1"/>
</dbReference>
<feature type="compositionally biased region" description="Low complexity" evidence="6">
    <location>
        <begin position="58"/>
        <end position="72"/>
    </location>
</feature>
<feature type="coiled-coil region" evidence="5">
    <location>
        <begin position="244"/>
        <end position="394"/>
    </location>
</feature>
<evidence type="ECO:0000313" key="8">
    <source>
        <dbReference type="Proteomes" id="UP000694680"/>
    </source>
</evidence>
<accession>A0A8C5NB64</accession>
<dbReference type="GO" id="GO:0006355">
    <property type="term" value="P:regulation of DNA-templated transcription"/>
    <property type="evidence" value="ECO:0007669"/>
    <property type="project" value="InterPro"/>
</dbReference>
<gene>
    <name evidence="7" type="primary">lrrfip2</name>
</gene>
<reference evidence="7" key="3">
    <citation type="submission" date="2025-09" db="UniProtKB">
        <authorList>
            <consortium name="Ensembl"/>
        </authorList>
    </citation>
    <scope>IDENTIFICATION</scope>
</reference>
<dbReference type="Proteomes" id="UP000694680">
    <property type="component" value="Chromosome 15"/>
</dbReference>
<keyword evidence="8" id="KW-1185">Reference proteome</keyword>
<dbReference type="GO" id="GO:0016055">
    <property type="term" value="P:Wnt signaling pathway"/>
    <property type="evidence" value="ECO:0007669"/>
    <property type="project" value="UniProtKB-KW"/>
</dbReference>
<reference evidence="7" key="1">
    <citation type="submission" date="2020-06" db="EMBL/GenBank/DDBJ databases">
        <authorList>
            <consortium name="Wellcome Sanger Institute Data Sharing"/>
        </authorList>
    </citation>
    <scope>NUCLEOTIDE SEQUENCE [LARGE SCALE GENOMIC DNA]</scope>
</reference>
<evidence type="ECO:0000256" key="6">
    <source>
        <dbReference type="SAM" id="MobiDB-lite"/>
    </source>
</evidence>
<comment type="similarity">
    <text evidence="1">Belongs to the LRRFIP family.</text>
</comment>
<organism evidence="7 8">
    <name type="scientific">Gouania willdenowi</name>
    <name type="common">Blunt-snouted clingfish</name>
    <name type="synonym">Lepadogaster willdenowi</name>
    <dbReference type="NCBI Taxonomy" id="441366"/>
    <lineage>
        <taxon>Eukaryota</taxon>
        <taxon>Metazoa</taxon>
        <taxon>Chordata</taxon>
        <taxon>Craniata</taxon>
        <taxon>Vertebrata</taxon>
        <taxon>Euteleostomi</taxon>
        <taxon>Actinopterygii</taxon>
        <taxon>Neopterygii</taxon>
        <taxon>Teleostei</taxon>
        <taxon>Neoteleostei</taxon>
        <taxon>Acanthomorphata</taxon>
        <taxon>Ovalentaria</taxon>
        <taxon>Blenniimorphae</taxon>
        <taxon>Blenniiformes</taxon>
        <taxon>Gobiesocoidei</taxon>
        <taxon>Gobiesocidae</taxon>
        <taxon>Gobiesocinae</taxon>
        <taxon>Gouania</taxon>
    </lineage>
</organism>
<proteinExistence type="inferred from homology"/>
<dbReference type="Ensembl" id="ENSGWIT00000046009.1">
    <property type="protein sequence ID" value="ENSGWIP00000042397.1"/>
    <property type="gene ID" value="ENSGWIG00000020988.1"/>
</dbReference>
<dbReference type="PANTHER" id="PTHR19212:SF6">
    <property type="entry name" value="LEUCINE-RICH REPEAT FLIGHTLESS-INTERACTING PROTEIN 2"/>
    <property type="match status" value="1"/>
</dbReference>
<evidence type="ECO:0000256" key="5">
    <source>
        <dbReference type="SAM" id="Coils"/>
    </source>
</evidence>
<evidence type="ECO:0000256" key="4">
    <source>
        <dbReference type="ARBA" id="ARBA00040512"/>
    </source>
</evidence>
<feature type="region of interest" description="Disordered" evidence="6">
    <location>
        <begin position="58"/>
        <end position="77"/>
    </location>
</feature>
<dbReference type="Pfam" id="PF09738">
    <property type="entry name" value="LRRFIP"/>
    <property type="match status" value="1"/>
</dbReference>
<evidence type="ECO:0000256" key="1">
    <source>
        <dbReference type="ARBA" id="ARBA00008275"/>
    </source>
</evidence>
<feature type="coiled-coil region" evidence="5">
    <location>
        <begin position="101"/>
        <end position="173"/>
    </location>
</feature>
<dbReference type="Gene3D" id="1.20.5.4090">
    <property type="match status" value="1"/>
</dbReference>
<dbReference type="InterPro" id="IPR019139">
    <property type="entry name" value="LRRFIP1/2"/>
</dbReference>
<protein>
    <recommendedName>
        <fullName evidence="4">Leucine-rich repeat flightless-interacting protein 2</fullName>
    </recommendedName>
</protein>